<dbReference type="InterPro" id="IPR040570">
    <property type="entry name" value="LAL_C2"/>
</dbReference>
<dbReference type="PANTHER" id="PTHR43585">
    <property type="entry name" value="FUMIPYRROLE BIOSYNTHESIS PROTEIN C"/>
    <property type="match status" value="1"/>
</dbReference>
<dbReference type="RefSeq" id="WP_050492947.1">
    <property type="nucleotide sequence ID" value="NZ_CP020570.1"/>
</dbReference>
<dbReference type="Proteomes" id="UP000192445">
    <property type="component" value="Chromosome"/>
</dbReference>
<gene>
    <name evidence="6" type="ORF">B1H20_34225</name>
</gene>
<keyword evidence="3 4" id="KW-0067">ATP-binding</keyword>
<dbReference type="STRING" id="1935.B1H20_34225"/>
<organism evidence="6 7">
    <name type="scientific">Streptomyces violaceoruber</name>
    <dbReference type="NCBI Taxonomy" id="1935"/>
    <lineage>
        <taxon>Bacteria</taxon>
        <taxon>Bacillati</taxon>
        <taxon>Actinomycetota</taxon>
        <taxon>Actinomycetes</taxon>
        <taxon>Kitasatosporales</taxon>
        <taxon>Streptomycetaceae</taxon>
        <taxon>Streptomyces</taxon>
        <taxon>Streptomyces violaceoruber group</taxon>
    </lineage>
</organism>
<dbReference type="Gene3D" id="3.30.470.20">
    <property type="entry name" value="ATP-grasp fold, B domain"/>
    <property type="match status" value="1"/>
</dbReference>
<name>A0A1V0ULD2_STRVN</name>
<dbReference type="InterPro" id="IPR052032">
    <property type="entry name" value="ATP-dep_AA_Ligase"/>
</dbReference>
<dbReference type="SUPFAM" id="SSF56059">
    <property type="entry name" value="Glutathione synthetase ATP-binding domain-like"/>
    <property type="match status" value="1"/>
</dbReference>
<dbReference type="PROSITE" id="PS50975">
    <property type="entry name" value="ATP_GRASP"/>
    <property type="match status" value="1"/>
</dbReference>
<feature type="domain" description="ATP-grasp" evidence="5">
    <location>
        <begin position="134"/>
        <end position="324"/>
    </location>
</feature>
<protein>
    <recommendedName>
        <fullName evidence="5">ATP-grasp domain-containing protein</fullName>
    </recommendedName>
</protein>
<evidence type="ECO:0000313" key="6">
    <source>
        <dbReference type="EMBL" id="ARF65926.1"/>
    </source>
</evidence>
<reference evidence="6 7" key="1">
    <citation type="submission" date="2017-03" db="EMBL/GenBank/DDBJ databases">
        <title>Complete Genome Sequence of a natural compounds producer, Streptomyces violaceus S21.</title>
        <authorList>
            <person name="Zhong C."/>
            <person name="Zhao Z."/>
            <person name="Fu J."/>
            <person name="Zong G."/>
            <person name="Qin R."/>
            <person name="Cao G."/>
        </authorList>
    </citation>
    <scope>NUCLEOTIDE SEQUENCE [LARGE SCALE GENOMIC DNA]</scope>
    <source>
        <strain evidence="6 7">S21</strain>
    </source>
</reference>
<evidence type="ECO:0000313" key="7">
    <source>
        <dbReference type="Proteomes" id="UP000192445"/>
    </source>
</evidence>
<dbReference type="Pfam" id="PF18603">
    <property type="entry name" value="LAL_C2"/>
    <property type="match status" value="1"/>
</dbReference>
<dbReference type="PANTHER" id="PTHR43585:SF2">
    <property type="entry name" value="ATP-GRASP ENZYME FSQD"/>
    <property type="match status" value="1"/>
</dbReference>
<dbReference type="GO" id="GO:0046872">
    <property type="term" value="F:metal ion binding"/>
    <property type="evidence" value="ECO:0007669"/>
    <property type="project" value="InterPro"/>
</dbReference>
<sequence>MADDQRRTDGTRPAADRPRTVLLVGAGVMAEGYLHAAQALGLRVGVVETPTRRAVLADRFPCLVDFEPVDEAAAARDESWLAPATTLAARLRPDAVLGFAEPHVLATAMVQHRLGLPGPGLDAATVSRNKALQRAEFGRTGLPQPAHRHTRRLSEATDWALERLPVVVKPVSSQGSQGVERVGTPADWADAVARRDTEGPLLVERYVEGQEYSVEALVHRGRVLFTNLTRKETTGPPHFVELLHEAGYGTDRPVLRKAAEELCRGVVAALGMVTGVAHLEFRAVADGEPVIMEVAVRTPGDHIMELVGRAHRFDVFGALLLLALGEEPAVPDGHHPVRSAGSLFLSSPGSGTLAALDLSGWADRPDVARYDARLAPGARVRPAEDSGDRLAWAVLDCATPDALRALAAELVNGAVVDLTDDPGAHLEAV</sequence>
<dbReference type="GO" id="GO:0016874">
    <property type="term" value="F:ligase activity"/>
    <property type="evidence" value="ECO:0007669"/>
    <property type="project" value="UniProtKB-KW"/>
</dbReference>
<evidence type="ECO:0000256" key="3">
    <source>
        <dbReference type="ARBA" id="ARBA00022840"/>
    </source>
</evidence>
<evidence type="ECO:0000256" key="1">
    <source>
        <dbReference type="ARBA" id="ARBA00022598"/>
    </source>
</evidence>
<dbReference type="InterPro" id="IPR011761">
    <property type="entry name" value="ATP-grasp"/>
</dbReference>
<dbReference type="GO" id="GO:0005524">
    <property type="term" value="F:ATP binding"/>
    <property type="evidence" value="ECO:0007669"/>
    <property type="project" value="UniProtKB-UniRule"/>
</dbReference>
<proteinExistence type="predicted"/>
<evidence type="ECO:0000256" key="2">
    <source>
        <dbReference type="ARBA" id="ARBA00022741"/>
    </source>
</evidence>
<evidence type="ECO:0000259" key="5">
    <source>
        <dbReference type="PROSITE" id="PS50975"/>
    </source>
</evidence>
<keyword evidence="2 4" id="KW-0547">Nucleotide-binding</keyword>
<dbReference type="Gene3D" id="3.40.50.20">
    <property type="match status" value="1"/>
</dbReference>
<dbReference type="AlphaFoldDB" id="A0A1V0ULD2"/>
<evidence type="ECO:0000256" key="4">
    <source>
        <dbReference type="PROSITE-ProRule" id="PRU00409"/>
    </source>
</evidence>
<dbReference type="Pfam" id="PF13535">
    <property type="entry name" value="ATP-grasp_4"/>
    <property type="match status" value="1"/>
</dbReference>
<accession>A0A1V0ULD2</accession>
<dbReference type="KEGG" id="svu:B1H20_34225"/>
<keyword evidence="1" id="KW-0436">Ligase</keyword>
<dbReference type="OrthoDB" id="24041at2"/>
<dbReference type="EMBL" id="CP020570">
    <property type="protein sequence ID" value="ARF65926.1"/>
    <property type="molecule type" value="Genomic_DNA"/>
</dbReference>